<dbReference type="Gene3D" id="3.30.160.60">
    <property type="entry name" value="Classic Zinc Finger"/>
    <property type="match status" value="1"/>
</dbReference>
<dbReference type="PROSITE" id="PS00028">
    <property type="entry name" value="ZINC_FINGER_C2H2_1"/>
    <property type="match status" value="1"/>
</dbReference>
<accession>A0ABP1R5J7</accession>
<evidence type="ECO:0000259" key="2">
    <source>
        <dbReference type="PROSITE" id="PS00028"/>
    </source>
</evidence>
<dbReference type="InterPro" id="IPR013087">
    <property type="entry name" value="Znf_C2H2_type"/>
</dbReference>
<reference evidence="3 4" key="1">
    <citation type="submission" date="2024-08" db="EMBL/GenBank/DDBJ databases">
        <authorList>
            <person name="Cucini C."/>
            <person name="Frati F."/>
        </authorList>
    </citation>
    <scope>NUCLEOTIDE SEQUENCE [LARGE SCALE GENOMIC DNA]</scope>
</reference>
<feature type="region of interest" description="Disordered" evidence="1">
    <location>
        <begin position="308"/>
        <end position="349"/>
    </location>
</feature>
<dbReference type="SMART" id="SM00355">
    <property type="entry name" value="ZnF_C2H2"/>
    <property type="match status" value="2"/>
</dbReference>
<organism evidence="3 4">
    <name type="scientific">Orchesella dallaii</name>
    <dbReference type="NCBI Taxonomy" id="48710"/>
    <lineage>
        <taxon>Eukaryota</taxon>
        <taxon>Metazoa</taxon>
        <taxon>Ecdysozoa</taxon>
        <taxon>Arthropoda</taxon>
        <taxon>Hexapoda</taxon>
        <taxon>Collembola</taxon>
        <taxon>Entomobryomorpha</taxon>
        <taxon>Entomobryoidea</taxon>
        <taxon>Orchesellidae</taxon>
        <taxon>Orchesellinae</taxon>
        <taxon>Orchesella</taxon>
    </lineage>
</organism>
<evidence type="ECO:0000256" key="1">
    <source>
        <dbReference type="SAM" id="MobiDB-lite"/>
    </source>
</evidence>
<keyword evidence="4" id="KW-1185">Reference proteome</keyword>
<evidence type="ECO:0000313" key="4">
    <source>
        <dbReference type="Proteomes" id="UP001642540"/>
    </source>
</evidence>
<dbReference type="EMBL" id="CAXLJM020000064">
    <property type="protein sequence ID" value="CAL8120710.1"/>
    <property type="molecule type" value="Genomic_DNA"/>
</dbReference>
<feature type="region of interest" description="Disordered" evidence="1">
    <location>
        <begin position="482"/>
        <end position="502"/>
    </location>
</feature>
<feature type="compositionally biased region" description="Polar residues" evidence="1">
    <location>
        <begin position="320"/>
        <end position="341"/>
    </location>
</feature>
<protein>
    <recommendedName>
        <fullName evidence="2">C2H2-type domain-containing protein</fullName>
    </recommendedName>
</protein>
<feature type="domain" description="C2H2-type" evidence="2">
    <location>
        <begin position="435"/>
        <end position="456"/>
    </location>
</feature>
<dbReference type="Proteomes" id="UP001642540">
    <property type="component" value="Unassembled WGS sequence"/>
</dbReference>
<proteinExistence type="predicted"/>
<gene>
    <name evidence="3" type="ORF">ODALV1_LOCUS19062</name>
</gene>
<feature type="region of interest" description="Disordered" evidence="1">
    <location>
        <begin position="225"/>
        <end position="246"/>
    </location>
</feature>
<comment type="caution">
    <text evidence="3">The sequence shown here is derived from an EMBL/GenBank/DDBJ whole genome shotgun (WGS) entry which is preliminary data.</text>
</comment>
<name>A0ABP1R5J7_9HEXA</name>
<evidence type="ECO:0000313" key="3">
    <source>
        <dbReference type="EMBL" id="CAL8120710.1"/>
    </source>
</evidence>
<sequence>MESSQLPSTSRVIITNNSVNMTSTLSDSNSHATSSKRSKKADYQVTNKVTCLLCYKEVPQENNSEVVVEEEMQQLKKLLINIYLLLQVIREIPEVCSNAMFPFCIDCKNIMVNLVSEEEKDERKNKQIFDGLQALRRQLVDGEMYKEELSKFSTSQNILSSEPEKQKFWEFRNIVLQGVQLRYCRLMNQNRDTAAYEPSDESDTKLVSTQSIQIVEPLHSLNLNAQADGGLPAPTESDMSKDSDNLNEANVLNKPIRKLLVAFHGVNMIKCFAANNEFLKCIACFHTESILNSSKDDEAPYTKLKIHTQSSHNIEPVKTPETTAVDTPSSRQEVPSSASKQTKTEEQNFTRRTRRILECEICLRPVQGGQLNLQRHLFSHKNSEEKLAAKAVREKGTYGYVSISKSEKRRMDDDWGNGNPPKILTRTANGVLFQCTICISTFKTENFLALHVQSQHEVATHESSDDENQFRGLSAMAKLALKRSQSRNGTNALPPALNSHEL</sequence>